<name>A0A419VU97_9BACT</name>
<dbReference type="Proteomes" id="UP000283387">
    <property type="component" value="Unassembled WGS sequence"/>
</dbReference>
<dbReference type="EMBL" id="RAPN01000006">
    <property type="protein sequence ID" value="RKD85069.1"/>
    <property type="molecule type" value="Genomic_DNA"/>
</dbReference>
<reference evidence="2 3" key="1">
    <citation type="submission" date="2018-09" db="EMBL/GenBank/DDBJ databases">
        <title>Genomic Encyclopedia of Archaeal and Bacterial Type Strains, Phase II (KMG-II): from individual species to whole genera.</title>
        <authorList>
            <person name="Goeker M."/>
        </authorList>
    </citation>
    <scope>NUCLEOTIDE SEQUENCE [LARGE SCALE GENOMIC DNA]</scope>
    <source>
        <strain evidence="2 3">DSM 27148</strain>
    </source>
</reference>
<evidence type="ECO:0000313" key="3">
    <source>
        <dbReference type="Proteomes" id="UP000283387"/>
    </source>
</evidence>
<protein>
    <submittedName>
        <fullName evidence="2">Uncharacterized protein</fullName>
    </submittedName>
</protein>
<keyword evidence="1" id="KW-1133">Transmembrane helix</keyword>
<comment type="caution">
    <text evidence="2">The sequence shown here is derived from an EMBL/GenBank/DDBJ whole genome shotgun (WGS) entry which is preliminary data.</text>
</comment>
<sequence>MNTLKNITKLEWIMFAVVFAFSGYGLYLAKTDLAAFTIFTEEDGLVENLTSLFLLAASMVCIYRVVEFRKAKKPALWIFTAVMMAILFFFAAGEEISWGQRIFGIQSSEFFLEHNKQAETNLHNLVVGTTSINKLIFSQLLFVVLLVYFLLMGWLVKKVAFIRNLELKFNVPLPRIQHTVGMLLVAGLIALINLAKQAELLEMSFAFIFFMIFVNPSKIEEKA</sequence>
<keyword evidence="1" id="KW-0472">Membrane</keyword>
<accession>A0A419VU97</accession>
<gene>
    <name evidence="2" type="ORF">BC643_4588</name>
</gene>
<feature type="transmembrane region" description="Helical" evidence="1">
    <location>
        <begin position="176"/>
        <end position="194"/>
    </location>
</feature>
<feature type="transmembrane region" description="Helical" evidence="1">
    <location>
        <begin position="135"/>
        <end position="156"/>
    </location>
</feature>
<dbReference type="AlphaFoldDB" id="A0A419VU97"/>
<feature type="transmembrane region" description="Helical" evidence="1">
    <location>
        <begin position="75"/>
        <end position="93"/>
    </location>
</feature>
<feature type="transmembrane region" description="Helical" evidence="1">
    <location>
        <begin position="49"/>
        <end position="66"/>
    </location>
</feature>
<keyword evidence="3" id="KW-1185">Reference proteome</keyword>
<dbReference type="RefSeq" id="WP_120275715.1">
    <property type="nucleotide sequence ID" value="NZ_RAPN01000006.1"/>
</dbReference>
<proteinExistence type="predicted"/>
<feature type="transmembrane region" description="Helical" evidence="1">
    <location>
        <begin position="12"/>
        <end position="29"/>
    </location>
</feature>
<feature type="transmembrane region" description="Helical" evidence="1">
    <location>
        <begin position="200"/>
        <end position="217"/>
    </location>
</feature>
<organism evidence="2 3">
    <name type="scientific">Mangrovibacterium diazotrophicum</name>
    <dbReference type="NCBI Taxonomy" id="1261403"/>
    <lineage>
        <taxon>Bacteria</taxon>
        <taxon>Pseudomonadati</taxon>
        <taxon>Bacteroidota</taxon>
        <taxon>Bacteroidia</taxon>
        <taxon>Marinilabiliales</taxon>
        <taxon>Prolixibacteraceae</taxon>
        <taxon>Mangrovibacterium</taxon>
    </lineage>
</organism>
<evidence type="ECO:0000313" key="2">
    <source>
        <dbReference type="EMBL" id="RKD85069.1"/>
    </source>
</evidence>
<dbReference type="OrthoDB" id="7067875at2"/>
<evidence type="ECO:0000256" key="1">
    <source>
        <dbReference type="SAM" id="Phobius"/>
    </source>
</evidence>
<keyword evidence="1" id="KW-0812">Transmembrane</keyword>